<dbReference type="AlphaFoldDB" id="A0A3E4MDA4"/>
<organism evidence="9 10">
    <name type="scientific">Ligilactobacillus ruminis</name>
    <dbReference type="NCBI Taxonomy" id="1623"/>
    <lineage>
        <taxon>Bacteria</taxon>
        <taxon>Bacillati</taxon>
        <taxon>Bacillota</taxon>
        <taxon>Bacilli</taxon>
        <taxon>Lactobacillales</taxon>
        <taxon>Lactobacillaceae</taxon>
        <taxon>Ligilactobacillus</taxon>
    </lineage>
</organism>
<dbReference type="PROSITE" id="PS00595">
    <property type="entry name" value="AA_TRANSFER_CLASS_5"/>
    <property type="match status" value="1"/>
</dbReference>
<keyword evidence="6" id="KW-0411">Iron-sulfur</keyword>
<dbReference type="PANTHER" id="PTHR11601">
    <property type="entry name" value="CYSTEINE DESULFURYLASE FAMILY MEMBER"/>
    <property type="match status" value="1"/>
</dbReference>
<dbReference type="EMBL" id="QSQR01000002">
    <property type="protein sequence ID" value="RGK47637.1"/>
    <property type="molecule type" value="Genomic_DNA"/>
</dbReference>
<dbReference type="InterPro" id="IPR015424">
    <property type="entry name" value="PyrdxlP-dep_Trfase"/>
</dbReference>
<dbReference type="InterPro" id="IPR015422">
    <property type="entry name" value="PyrdxlP-dep_Trfase_small"/>
</dbReference>
<evidence type="ECO:0000256" key="2">
    <source>
        <dbReference type="ARBA" id="ARBA00006490"/>
    </source>
</evidence>
<evidence type="ECO:0000313" key="9">
    <source>
        <dbReference type="EMBL" id="RGK47637.1"/>
    </source>
</evidence>
<evidence type="ECO:0000256" key="4">
    <source>
        <dbReference type="ARBA" id="ARBA00022898"/>
    </source>
</evidence>
<keyword evidence="4" id="KW-0663">Pyridoxal phosphate</keyword>
<dbReference type="Gene3D" id="1.10.260.50">
    <property type="match status" value="1"/>
</dbReference>
<dbReference type="Proteomes" id="UP000260790">
    <property type="component" value="Unassembled WGS sequence"/>
</dbReference>
<evidence type="ECO:0000256" key="1">
    <source>
        <dbReference type="ARBA" id="ARBA00001933"/>
    </source>
</evidence>
<dbReference type="SUPFAM" id="SSF53383">
    <property type="entry name" value="PLP-dependent transferases"/>
    <property type="match status" value="1"/>
</dbReference>
<dbReference type="GO" id="GO:0046872">
    <property type="term" value="F:metal ion binding"/>
    <property type="evidence" value="ECO:0007669"/>
    <property type="project" value="UniProtKB-KW"/>
</dbReference>
<dbReference type="PANTHER" id="PTHR11601:SF50">
    <property type="entry name" value="CYSTEINE DESULFURASE ISCS 2-RELATED"/>
    <property type="match status" value="1"/>
</dbReference>
<sequence>MQKMYFDNSATTKIDPQVLQTYQTVCEKVWGNPSSLHNLGEHAFNLLEQARKQVADLIGRKQDEIFFTSGGTESDNWAIKGTAIEKHIYGKHLITSSVEHPAVINTMRQLEKLGFEVTYLPVDKEGRVSCEDLRKAIRKDTILVSIMAVNNEVGSIQPIDEIAEVLKDYPKIHFHVDAVQAVGKGLGKMLKNERIDLMSFSGHKFHAPRGIGFMYKKEGRMIAPLLTGGGQEKNLRSGTENLPAIAAMAKALRLVVENEDEYSKRQQKIKEKIYDHVKKFDKAVIFSGRDKNFAPHVLCFAIKGVRGETIVHAFEDNDIYISTTSACSSKKHTVSSTLSSIGIDDGIATSAVRVSLDENNTLEEAEEFNKVFDELYEKFQMINS</sequence>
<evidence type="ECO:0000256" key="7">
    <source>
        <dbReference type="RuleBase" id="RU004504"/>
    </source>
</evidence>
<proteinExistence type="inferred from homology"/>
<dbReference type="FunFam" id="3.40.640.10:FF:000084">
    <property type="entry name" value="IscS-like cysteine desulfurase"/>
    <property type="match status" value="1"/>
</dbReference>
<dbReference type="InterPro" id="IPR000192">
    <property type="entry name" value="Aminotrans_V_dom"/>
</dbReference>
<dbReference type="InterPro" id="IPR016454">
    <property type="entry name" value="Cysteine_dSase"/>
</dbReference>
<dbReference type="PIRSF" id="PIRSF005572">
    <property type="entry name" value="NifS"/>
    <property type="match status" value="1"/>
</dbReference>
<dbReference type="InterPro" id="IPR015421">
    <property type="entry name" value="PyrdxlP-dep_Trfase_major"/>
</dbReference>
<keyword evidence="5" id="KW-0408">Iron</keyword>
<name>A0A3E4MDA4_9LACO</name>
<dbReference type="GO" id="GO:0031071">
    <property type="term" value="F:cysteine desulfurase activity"/>
    <property type="evidence" value="ECO:0007669"/>
    <property type="project" value="UniProtKB-ARBA"/>
</dbReference>
<comment type="cofactor">
    <cofactor evidence="1 7">
        <name>pyridoxal 5'-phosphate</name>
        <dbReference type="ChEBI" id="CHEBI:597326"/>
    </cofactor>
</comment>
<comment type="similarity">
    <text evidence="2">Belongs to the class-V pyridoxal-phosphate-dependent aminotransferase family. NifS/IscS subfamily.</text>
</comment>
<dbReference type="Gene3D" id="3.40.640.10">
    <property type="entry name" value="Type I PLP-dependent aspartate aminotransferase-like (Major domain)"/>
    <property type="match status" value="1"/>
</dbReference>
<evidence type="ECO:0000256" key="3">
    <source>
        <dbReference type="ARBA" id="ARBA00022723"/>
    </source>
</evidence>
<evidence type="ECO:0000256" key="5">
    <source>
        <dbReference type="ARBA" id="ARBA00023004"/>
    </source>
</evidence>
<protein>
    <submittedName>
        <fullName evidence="9">Cysteine desulfurase</fullName>
    </submittedName>
</protein>
<evidence type="ECO:0000313" key="10">
    <source>
        <dbReference type="Proteomes" id="UP000260790"/>
    </source>
</evidence>
<accession>A0A3E4MDA4</accession>
<evidence type="ECO:0000256" key="6">
    <source>
        <dbReference type="ARBA" id="ARBA00023014"/>
    </source>
</evidence>
<dbReference type="RefSeq" id="WP_117642428.1">
    <property type="nucleotide sequence ID" value="NZ_QSQR01000002.1"/>
</dbReference>
<keyword evidence="3" id="KW-0479">Metal-binding</keyword>
<dbReference type="InterPro" id="IPR020578">
    <property type="entry name" value="Aminotrans_V_PyrdxlP_BS"/>
</dbReference>
<feature type="domain" description="Aminotransferase class V" evidence="8">
    <location>
        <begin position="4"/>
        <end position="368"/>
    </location>
</feature>
<gene>
    <name evidence="9" type="ORF">DXD09_02890</name>
</gene>
<dbReference type="Gene3D" id="3.90.1150.10">
    <property type="entry name" value="Aspartate Aminotransferase, domain 1"/>
    <property type="match status" value="1"/>
</dbReference>
<reference evidence="9 10" key="1">
    <citation type="submission" date="2018-08" db="EMBL/GenBank/DDBJ databases">
        <title>A genome reference for cultivated species of the human gut microbiota.</title>
        <authorList>
            <person name="Zou Y."/>
            <person name="Xue W."/>
            <person name="Luo G."/>
        </authorList>
    </citation>
    <scope>NUCLEOTIDE SEQUENCE [LARGE SCALE GENOMIC DNA]</scope>
    <source>
        <strain evidence="9 10">TF10-9AT</strain>
    </source>
</reference>
<dbReference type="GO" id="GO:0051536">
    <property type="term" value="F:iron-sulfur cluster binding"/>
    <property type="evidence" value="ECO:0007669"/>
    <property type="project" value="UniProtKB-KW"/>
</dbReference>
<dbReference type="Pfam" id="PF00266">
    <property type="entry name" value="Aminotran_5"/>
    <property type="match status" value="1"/>
</dbReference>
<comment type="caution">
    <text evidence="9">The sequence shown here is derived from an EMBL/GenBank/DDBJ whole genome shotgun (WGS) entry which is preliminary data.</text>
</comment>
<evidence type="ECO:0000259" key="8">
    <source>
        <dbReference type="Pfam" id="PF00266"/>
    </source>
</evidence>